<proteinExistence type="predicted"/>
<name>A0AAF0TEI3_SOLVR</name>
<keyword evidence="3" id="KW-1185">Reference proteome</keyword>
<protein>
    <recommendedName>
        <fullName evidence="4">Gag-pol polyprotein</fullName>
    </recommendedName>
</protein>
<sequence>MSPTDHRSYDGPSMGSVNRIIRGVRPSVELQSDLRNIGRPIGHPACPYKDMNTRSNPRRAKEENVDRGVPPQGLQGDQVLIGNQENEVSVVPPAMTNEEIRAAFLTLAQAMTAQANRDVEPRVNANESTTASRLRDFVRRNPPIFLGPRIGEDPQGFLNEIYKIVDAMEVFS</sequence>
<evidence type="ECO:0000313" key="2">
    <source>
        <dbReference type="EMBL" id="WMV13523.1"/>
    </source>
</evidence>
<feature type="region of interest" description="Disordered" evidence="1">
    <location>
        <begin position="37"/>
        <end position="77"/>
    </location>
</feature>
<dbReference type="AlphaFoldDB" id="A0AAF0TEI3"/>
<feature type="region of interest" description="Disordered" evidence="1">
    <location>
        <begin position="1"/>
        <end position="20"/>
    </location>
</feature>
<reference evidence="2" key="1">
    <citation type="submission" date="2023-08" db="EMBL/GenBank/DDBJ databases">
        <title>A de novo genome assembly of Solanum verrucosum Schlechtendal, a Mexican diploid species geographically isolated from the other diploid A-genome species in potato relatives.</title>
        <authorList>
            <person name="Hosaka K."/>
        </authorList>
    </citation>
    <scope>NUCLEOTIDE SEQUENCE</scope>
    <source>
        <tissue evidence="2">Young leaves</tissue>
    </source>
</reference>
<dbReference type="Proteomes" id="UP001234989">
    <property type="component" value="Chromosome 2"/>
</dbReference>
<dbReference type="EMBL" id="CP133613">
    <property type="protein sequence ID" value="WMV13523.1"/>
    <property type="molecule type" value="Genomic_DNA"/>
</dbReference>
<evidence type="ECO:0008006" key="4">
    <source>
        <dbReference type="Google" id="ProtNLM"/>
    </source>
</evidence>
<gene>
    <name evidence="2" type="ORF">MTR67_006908</name>
</gene>
<accession>A0AAF0TEI3</accession>
<evidence type="ECO:0000313" key="3">
    <source>
        <dbReference type="Proteomes" id="UP001234989"/>
    </source>
</evidence>
<organism evidence="2 3">
    <name type="scientific">Solanum verrucosum</name>
    <dbReference type="NCBI Taxonomy" id="315347"/>
    <lineage>
        <taxon>Eukaryota</taxon>
        <taxon>Viridiplantae</taxon>
        <taxon>Streptophyta</taxon>
        <taxon>Embryophyta</taxon>
        <taxon>Tracheophyta</taxon>
        <taxon>Spermatophyta</taxon>
        <taxon>Magnoliopsida</taxon>
        <taxon>eudicotyledons</taxon>
        <taxon>Gunneridae</taxon>
        <taxon>Pentapetalae</taxon>
        <taxon>asterids</taxon>
        <taxon>lamiids</taxon>
        <taxon>Solanales</taxon>
        <taxon>Solanaceae</taxon>
        <taxon>Solanoideae</taxon>
        <taxon>Solaneae</taxon>
        <taxon>Solanum</taxon>
    </lineage>
</organism>
<evidence type="ECO:0000256" key="1">
    <source>
        <dbReference type="SAM" id="MobiDB-lite"/>
    </source>
</evidence>